<keyword evidence="2" id="KW-0812">Transmembrane</keyword>
<sequence>MADERIDIEVNDKVSTGPEKKLRAIGDAAGDAHTYVERLKAELSSLNTTALLKMEAASNSTTRALAQQMNAQARLTTATANSAVADAKAATEKQRLATETARTEAATARAAAAQANAATASLRAAQAAQRAADSTSSLSARADRLKSSLDPAYAAQMRFNAEMGEARTLLEGGAINMRTYVAAVDQATNRLNAAKGAQDTFNTGVNRIGQSAGAQRANMANLAAQINDIGVSLASGQNPFIVFIQQGSQISQIAGQMEGGFKALTVAALRMLAPFAPLAIAVGGLYVGFKSFTDDIAAKHKPELEAYANSLGLTEKEMNKLGNTTVGANGKLKEFDNVTITMADSWNGFVATVKEGLAGLVEPFSGVTSYFSTAWDAVMKFLYYAFIGFYGSVVGGMRALVKIIANLPSVAGETAKSIANATIAAVEFLVNKSIDGLNVLIEGADAITSRFGIDLGKIGNVQFGRFARSGQDAFDIIGSEAQGAMREADNTLTAFAKRWEANSVKAARDRIKKTADAIVDNRTAPKPKKDSTADPKTQADYINDTNKALDNELARMKMLKDAREVQGRLDQIEQEFLKRRMPLDEAQLKVFRDKIQAINDYKYVQSELDRIVEEAQGPQRTYNATLQAAKEALDQNAISQAQYQLQLGKAARALAEATDPLLSFKEAIEQQERALGLYGQAVERNNYLESIRQKLVAEGYTGDELRNKLLSEEVQNLVAKNNALLQQQQINSTIGEIVNPMLERDTMLANETSYYAELQRLRDEDVLNAQQYEQAKYALQAKFSEMKLQGAASFFSELAGLQSSSSRTLATIGKAAAIADATIKGYQAAQNALATVPYPFNIAAAAAIAIKTGANVAAIASTNVGSYQHGGQFMVEGRAGIDNNNINMNVSRGERVTIETPYQQRQRDSGGNGDVYQGDVKIVNQFDEREFVAAMDSDEGERIILNVIKRNPNAVKSANNS</sequence>
<keyword evidence="2" id="KW-1133">Transmembrane helix</keyword>
<keyword evidence="1" id="KW-0175">Coiled coil</keyword>
<dbReference type="InterPro" id="IPR009628">
    <property type="entry name" value="Phage_tape_measure_N"/>
</dbReference>
<reference evidence="4 5" key="1">
    <citation type="submission" date="2019-11" db="EMBL/GenBank/DDBJ databases">
        <authorList>
            <person name="Hylling O."/>
            <person name="Hansen L.H."/>
            <person name="Johansen A."/>
        </authorList>
    </citation>
    <scope>NUCLEOTIDE SEQUENCE [LARGE SCALE GENOMIC DNA]</scope>
</reference>
<feature type="transmembrane region" description="Helical" evidence="2">
    <location>
        <begin position="381"/>
        <end position="401"/>
    </location>
</feature>
<evidence type="ECO:0000256" key="2">
    <source>
        <dbReference type="SAM" id="Phobius"/>
    </source>
</evidence>
<evidence type="ECO:0000259" key="3">
    <source>
        <dbReference type="Pfam" id="PF06791"/>
    </source>
</evidence>
<dbReference type="GeneID" id="79585644"/>
<dbReference type="Proteomes" id="UP000502416">
    <property type="component" value="Segment"/>
</dbReference>
<accession>A0A6M3T833</accession>
<feature type="domain" description="Bacteriophage tail tape measure N-terminal" evidence="3">
    <location>
        <begin position="205"/>
        <end position="325"/>
    </location>
</feature>
<dbReference type="Pfam" id="PF06791">
    <property type="entry name" value="TMP_2"/>
    <property type="match status" value="1"/>
</dbReference>
<dbReference type="KEGG" id="vg:79585644"/>
<proteinExistence type="predicted"/>
<dbReference type="RefSeq" id="YP_010738277.1">
    <property type="nucleotide sequence ID" value="NC_073025.1"/>
</dbReference>
<organism evidence="4 5">
    <name type="scientific">Sphingomonas phage Lucius</name>
    <dbReference type="NCBI Taxonomy" id="2686313"/>
    <lineage>
        <taxon>Viruses</taxon>
        <taxon>Duplodnaviria</taxon>
        <taxon>Heunggongvirae</taxon>
        <taxon>Uroviricota</taxon>
        <taxon>Caudoviricetes</taxon>
        <taxon>Johnpaulvirinae</taxon>
        <taxon>Kharnvirus</taxon>
        <taxon>Kharnvirus lucius</taxon>
    </lineage>
</organism>
<dbReference type="EMBL" id="MN734438">
    <property type="protein sequence ID" value="QJD54456.1"/>
    <property type="molecule type" value="Genomic_DNA"/>
</dbReference>
<feature type="transmembrane region" description="Helical" evidence="2">
    <location>
        <begin position="271"/>
        <end position="289"/>
    </location>
</feature>
<keyword evidence="2" id="KW-0472">Membrane</keyword>
<feature type="coiled-coil region" evidence="1">
    <location>
        <begin position="542"/>
        <end position="575"/>
    </location>
</feature>
<evidence type="ECO:0000313" key="4">
    <source>
        <dbReference type="EMBL" id="QJD54456.1"/>
    </source>
</evidence>
<keyword evidence="5" id="KW-1185">Reference proteome</keyword>
<evidence type="ECO:0000313" key="5">
    <source>
        <dbReference type="Proteomes" id="UP000502416"/>
    </source>
</evidence>
<name>A0A6M3T833_9CAUD</name>
<evidence type="ECO:0000256" key="1">
    <source>
        <dbReference type="SAM" id="Coils"/>
    </source>
</evidence>
<protein>
    <submittedName>
        <fullName evidence="4">Tail tape measure protein</fullName>
    </submittedName>
</protein>